<keyword evidence="1" id="KW-0949">S-adenosyl-L-methionine</keyword>
<gene>
    <name evidence="6" type="ORF">EV214_10857</name>
</gene>
<comment type="caution">
    <text evidence="6">The sequence shown here is derived from an EMBL/GenBank/DDBJ whole genome shotgun (WGS) entry which is preliminary data.</text>
</comment>
<dbReference type="Gene3D" id="3.20.20.70">
    <property type="entry name" value="Aldolase class I"/>
    <property type="match status" value="1"/>
</dbReference>
<evidence type="ECO:0000256" key="3">
    <source>
        <dbReference type="ARBA" id="ARBA00023004"/>
    </source>
</evidence>
<dbReference type="CDD" id="cd01335">
    <property type="entry name" value="Radical_SAM"/>
    <property type="match status" value="1"/>
</dbReference>
<dbReference type="Proteomes" id="UP000294919">
    <property type="component" value="Unassembled WGS sequence"/>
</dbReference>
<proteinExistence type="predicted"/>
<evidence type="ECO:0000313" key="7">
    <source>
        <dbReference type="Proteomes" id="UP000294919"/>
    </source>
</evidence>
<dbReference type="GO" id="GO:0003824">
    <property type="term" value="F:catalytic activity"/>
    <property type="evidence" value="ECO:0007669"/>
    <property type="project" value="InterPro"/>
</dbReference>
<sequence>MEHVNTNHQLNLKGTGLTSTLRCSLKCKLCCTFSPYYNPALHFTVDKIKRTVDKYFEIVNHVGKFTISGGEPFLHQELDLIIEHISNYFDRIDIFEIITNGTIIPNDKLIRTMAKFKEKVNIMIDEYGDLSKKVADIKACFDKKEISYRIRNYGKENPHCGGWVDFGDFSRKHYSEEETIEKFNKCAYPRKLQFCFSIMNGEIHPCTPSRRCMELGIIKKDKSEYIDLFDEQVSVEEQRQKFISILNKSYLSACAYCNGLCDDSERFVPAEQLSE</sequence>
<dbReference type="GO" id="GO:0046872">
    <property type="term" value="F:metal ion binding"/>
    <property type="evidence" value="ECO:0007669"/>
    <property type="project" value="UniProtKB-KW"/>
</dbReference>
<dbReference type="InterPro" id="IPR007197">
    <property type="entry name" value="rSAM"/>
</dbReference>
<keyword evidence="4" id="KW-0411">Iron-sulfur</keyword>
<accession>A0A4R2LB01</accession>
<keyword evidence="7" id="KW-1185">Reference proteome</keyword>
<evidence type="ECO:0000256" key="4">
    <source>
        <dbReference type="ARBA" id="ARBA00023014"/>
    </source>
</evidence>
<keyword evidence="3" id="KW-0408">Iron</keyword>
<dbReference type="PANTHER" id="PTHR11228:SF7">
    <property type="entry name" value="PQQA PEPTIDE CYCLASE"/>
    <property type="match status" value="1"/>
</dbReference>
<name>A0A4R2LB01_9FIRM</name>
<dbReference type="AlphaFoldDB" id="A0A4R2LB01"/>
<dbReference type="SUPFAM" id="SSF102114">
    <property type="entry name" value="Radical SAM enzymes"/>
    <property type="match status" value="1"/>
</dbReference>
<dbReference type="EMBL" id="SLWV01000008">
    <property type="protein sequence ID" value="TCO76455.1"/>
    <property type="molecule type" value="Genomic_DNA"/>
</dbReference>
<evidence type="ECO:0000259" key="5">
    <source>
        <dbReference type="Pfam" id="PF04055"/>
    </source>
</evidence>
<evidence type="ECO:0000256" key="2">
    <source>
        <dbReference type="ARBA" id="ARBA00022723"/>
    </source>
</evidence>
<dbReference type="InterPro" id="IPR058240">
    <property type="entry name" value="rSAM_sf"/>
</dbReference>
<dbReference type="Pfam" id="PF04055">
    <property type="entry name" value="Radical_SAM"/>
    <property type="match status" value="1"/>
</dbReference>
<dbReference type="RefSeq" id="WP_132244416.1">
    <property type="nucleotide sequence ID" value="NZ_SLWV01000008.1"/>
</dbReference>
<organism evidence="6 7">
    <name type="scientific">Marinisporobacter balticus</name>
    <dbReference type="NCBI Taxonomy" id="2018667"/>
    <lineage>
        <taxon>Bacteria</taxon>
        <taxon>Bacillati</taxon>
        <taxon>Bacillota</taxon>
        <taxon>Clostridia</taxon>
        <taxon>Peptostreptococcales</taxon>
        <taxon>Thermotaleaceae</taxon>
        <taxon>Marinisporobacter</taxon>
    </lineage>
</organism>
<dbReference type="SFLD" id="SFLDS00029">
    <property type="entry name" value="Radical_SAM"/>
    <property type="match status" value="1"/>
</dbReference>
<dbReference type="PANTHER" id="PTHR11228">
    <property type="entry name" value="RADICAL SAM DOMAIN PROTEIN"/>
    <property type="match status" value="1"/>
</dbReference>
<dbReference type="GO" id="GO:0051536">
    <property type="term" value="F:iron-sulfur cluster binding"/>
    <property type="evidence" value="ECO:0007669"/>
    <property type="project" value="UniProtKB-KW"/>
</dbReference>
<reference evidence="6 7" key="1">
    <citation type="submission" date="2019-03" db="EMBL/GenBank/DDBJ databases">
        <title>Genomic Encyclopedia of Type Strains, Phase IV (KMG-IV): sequencing the most valuable type-strain genomes for metagenomic binning, comparative biology and taxonomic classification.</title>
        <authorList>
            <person name="Goeker M."/>
        </authorList>
    </citation>
    <scope>NUCLEOTIDE SEQUENCE [LARGE SCALE GENOMIC DNA]</scope>
    <source>
        <strain evidence="6 7">DSM 102940</strain>
    </source>
</reference>
<protein>
    <submittedName>
        <fullName evidence="6">4Fe-4S single cluster protein</fullName>
    </submittedName>
</protein>
<evidence type="ECO:0000256" key="1">
    <source>
        <dbReference type="ARBA" id="ARBA00022691"/>
    </source>
</evidence>
<keyword evidence="2" id="KW-0479">Metal-binding</keyword>
<dbReference type="InterPro" id="IPR013785">
    <property type="entry name" value="Aldolase_TIM"/>
</dbReference>
<feature type="domain" description="Radical SAM core" evidence="5">
    <location>
        <begin position="19"/>
        <end position="134"/>
    </location>
</feature>
<dbReference type="InterPro" id="IPR050377">
    <property type="entry name" value="Radical_SAM_PqqE_MftC-like"/>
</dbReference>
<dbReference type="OrthoDB" id="7021155at2"/>
<evidence type="ECO:0000313" key="6">
    <source>
        <dbReference type="EMBL" id="TCO76455.1"/>
    </source>
</evidence>